<evidence type="ECO:0000256" key="1">
    <source>
        <dbReference type="SAM" id="Phobius"/>
    </source>
</evidence>
<evidence type="ECO:0000313" key="2">
    <source>
        <dbReference type="EMBL" id="WZN43309.1"/>
    </source>
</evidence>
<dbReference type="RefSeq" id="WP_341838125.1">
    <property type="nucleotide sequence ID" value="NZ_CP149822.1"/>
</dbReference>
<keyword evidence="3" id="KW-1185">Reference proteome</keyword>
<organism evidence="2 3">
    <name type="scientific">Chitinophaga pollutisoli</name>
    <dbReference type="NCBI Taxonomy" id="3133966"/>
    <lineage>
        <taxon>Bacteria</taxon>
        <taxon>Pseudomonadati</taxon>
        <taxon>Bacteroidota</taxon>
        <taxon>Chitinophagia</taxon>
        <taxon>Chitinophagales</taxon>
        <taxon>Chitinophagaceae</taxon>
        <taxon>Chitinophaga</taxon>
    </lineage>
</organism>
<dbReference type="EMBL" id="CP149822">
    <property type="protein sequence ID" value="WZN43309.1"/>
    <property type="molecule type" value="Genomic_DNA"/>
</dbReference>
<proteinExistence type="predicted"/>
<gene>
    <name evidence="2" type="ORF">WJU16_09730</name>
</gene>
<keyword evidence="1" id="KW-0472">Membrane</keyword>
<keyword evidence="1" id="KW-0812">Transmembrane</keyword>
<sequence length="55" mass="6744">MKSIWNQVLQYLFIRKRDKSEQLNTNTKLMHGMNRISILMFLIAILVMLYRLIFR</sequence>
<dbReference type="Pfam" id="PF20498">
    <property type="entry name" value="DUF6728"/>
    <property type="match status" value="1"/>
</dbReference>
<feature type="transmembrane region" description="Helical" evidence="1">
    <location>
        <begin position="36"/>
        <end position="54"/>
    </location>
</feature>
<reference evidence="3" key="1">
    <citation type="submission" date="2024-03" db="EMBL/GenBank/DDBJ databases">
        <title>Chitinophaga horti sp. nov., isolated from garden soil.</title>
        <authorList>
            <person name="Lee D.S."/>
            <person name="Han D.M."/>
            <person name="Baek J.H."/>
            <person name="Choi D.G."/>
            <person name="Jeon J.H."/>
            <person name="Jeon C.O."/>
        </authorList>
    </citation>
    <scope>NUCLEOTIDE SEQUENCE [LARGE SCALE GENOMIC DNA]</scope>
    <source>
        <strain evidence="3">GPA1</strain>
    </source>
</reference>
<protein>
    <submittedName>
        <fullName evidence="2">DUF6728 family protein</fullName>
    </submittedName>
</protein>
<dbReference type="Proteomes" id="UP001485459">
    <property type="component" value="Chromosome"/>
</dbReference>
<name>A0ABZ2YXB1_9BACT</name>
<dbReference type="InterPro" id="IPR046615">
    <property type="entry name" value="DUF6728"/>
</dbReference>
<keyword evidence="1" id="KW-1133">Transmembrane helix</keyword>
<evidence type="ECO:0000313" key="3">
    <source>
        <dbReference type="Proteomes" id="UP001485459"/>
    </source>
</evidence>
<accession>A0ABZ2YXB1</accession>